<keyword evidence="1" id="KW-0812">Transmembrane</keyword>
<evidence type="ECO:0000313" key="2">
    <source>
        <dbReference type="EMBL" id="MRX82267.1"/>
    </source>
</evidence>
<feature type="transmembrane region" description="Helical" evidence="1">
    <location>
        <begin position="46"/>
        <end position="69"/>
    </location>
</feature>
<gene>
    <name evidence="2" type="ORF">GJG86_07145</name>
</gene>
<accession>A0A6N7RMQ8</accession>
<protein>
    <recommendedName>
        <fullName evidence="4">Holin</fullName>
    </recommendedName>
</protein>
<dbReference type="AlphaFoldDB" id="A0A6N7RMQ8"/>
<sequence length="81" mass="8234">MEDYPKHVMPNEVYDALKYVVTIIIPAAVVLYAAVGALVPTIPDPAVVCGVATAVDTFLAACIGVSSVVDAKRGASGGDGE</sequence>
<dbReference type="EMBL" id="VTFY01000004">
    <property type="protein sequence ID" value="MRX82267.1"/>
    <property type="molecule type" value="Genomic_DNA"/>
</dbReference>
<keyword evidence="1" id="KW-0472">Membrane</keyword>
<keyword evidence="1" id="KW-1133">Transmembrane helix</keyword>
<dbReference type="Proteomes" id="UP000438093">
    <property type="component" value="Unassembled WGS sequence"/>
</dbReference>
<evidence type="ECO:0000313" key="3">
    <source>
        <dbReference type="Proteomes" id="UP000438093"/>
    </source>
</evidence>
<evidence type="ECO:0008006" key="4">
    <source>
        <dbReference type="Google" id="ProtNLM"/>
    </source>
</evidence>
<reference evidence="3" key="1">
    <citation type="submission" date="2019-08" db="EMBL/GenBank/DDBJ databases">
        <title>Arthrobacter sp. nov., isolated from plateau pika and Tibetan wild ass.</title>
        <authorList>
            <person name="Ge Y."/>
        </authorList>
    </citation>
    <scope>NUCLEOTIDE SEQUENCE [LARGE SCALE GENOMIC DNA]</scope>
    <source>
        <strain evidence="3">HF-4214</strain>
    </source>
</reference>
<evidence type="ECO:0000256" key="1">
    <source>
        <dbReference type="SAM" id="Phobius"/>
    </source>
</evidence>
<proteinExistence type="predicted"/>
<comment type="caution">
    <text evidence="2">The sequence shown here is derived from an EMBL/GenBank/DDBJ whole genome shotgun (WGS) entry which is preliminary data.</text>
</comment>
<keyword evidence="3" id="KW-1185">Reference proteome</keyword>
<dbReference type="InterPro" id="IPR031612">
    <property type="entry name" value="Phage_holin_Dp1"/>
</dbReference>
<dbReference type="Pfam" id="PF16938">
    <property type="entry name" value="Phage_holin_Dp1"/>
    <property type="match status" value="1"/>
</dbReference>
<name>A0A6N7RMQ8_9ACTN</name>
<organism evidence="2 3">
    <name type="scientific">Eggerthella guodeyinii</name>
    <dbReference type="NCBI Taxonomy" id="2690837"/>
    <lineage>
        <taxon>Bacteria</taxon>
        <taxon>Bacillati</taxon>
        <taxon>Actinomycetota</taxon>
        <taxon>Coriobacteriia</taxon>
        <taxon>Eggerthellales</taxon>
        <taxon>Eggerthellaceae</taxon>
        <taxon>Eggerthella</taxon>
    </lineage>
</organism>
<feature type="transmembrane region" description="Helical" evidence="1">
    <location>
        <begin position="20"/>
        <end position="39"/>
    </location>
</feature>